<evidence type="ECO:0000256" key="1">
    <source>
        <dbReference type="SAM" id="Phobius"/>
    </source>
</evidence>
<accession>A0A6G8KT23</accession>
<dbReference type="AlphaFoldDB" id="A0A6G8KT23"/>
<gene>
    <name evidence="2" type="ORF">EW640_00715</name>
</gene>
<organism evidence="2 3">
    <name type="scientific">Brevibacterium luteolum</name>
    <dbReference type="NCBI Taxonomy" id="199591"/>
    <lineage>
        <taxon>Bacteria</taxon>
        <taxon>Bacillati</taxon>
        <taxon>Actinomycetota</taxon>
        <taxon>Actinomycetes</taxon>
        <taxon>Micrococcales</taxon>
        <taxon>Brevibacteriaceae</taxon>
        <taxon>Brevibacterium</taxon>
    </lineage>
</organism>
<protein>
    <submittedName>
        <fullName evidence="2">Uncharacterized protein</fullName>
    </submittedName>
</protein>
<dbReference type="KEGG" id="blut:EW640_00715"/>
<feature type="transmembrane region" description="Helical" evidence="1">
    <location>
        <begin position="56"/>
        <end position="76"/>
    </location>
</feature>
<evidence type="ECO:0000313" key="3">
    <source>
        <dbReference type="Proteomes" id="UP000501518"/>
    </source>
</evidence>
<sequence>MNSLLLAVDNPLMPSAYDAAWSAMIFIPMILGLIMVIIGLVYLFKLDQPKPLRLALGILLLFLPPLGLFVVMYMYYTGRKSSTA</sequence>
<dbReference type="RefSeq" id="WP_165882536.1">
    <property type="nucleotide sequence ID" value="NZ_CP035810.1"/>
</dbReference>
<keyword evidence="1" id="KW-0812">Transmembrane</keyword>
<name>A0A6G8KT23_9MICO</name>
<dbReference type="Proteomes" id="UP000501518">
    <property type="component" value="Chromosome"/>
</dbReference>
<keyword evidence="1" id="KW-1133">Transmembrane helix</keyword>
<keyword evidence="1" id="KW-0472">Membrane</keyword>
<proteinExistence type="predicted"/>
<reference evidence="2 3" key="1">
    <citation type="submission" date="2019-02" db="EMBL/GenBank/DDBJ databases">
        <title>Complete Genome Sequence and Methylome Analysis of Brevibacterium luteolum NEB1784.</title>
        <authorList>
            <person name="Fomenkov A."/>
            <person name="Roberts R.J."/>
        </authorList>
    </citation>
    <scope>NUCLEOTIDE SEQUENCE [LARGE SCALE GENOMIC DNA]</scope>
    <source>
        <strain evidence="2 3">NEB1784</strain>
    </source>
</reference>
<feature type="transmembrane region" description="Helical" evidence="1">
    <location>
        <begin position="20"/>
        <end position="44"/>
    </location>
</feature>
<dbReference type="EMBL" id="CP035810">
    <property type="protein sequence ID" value="QIN27967.1"/>
    <property type="molecule type" value="Genomic_DNA"/>
</dbReference>
<evidence type="ECO:0000313" key="2">
    <source>
        <dbReference type="EMBL" id="QIN27967.1"/>
    </source>
</evidence>